<evidence type="ECO:0000256" key="1">
    <source>
        <dbReference type="SAM" id="MobiDB-lite"/>
    </source>
</evidence>
<dbReference type="EMBL" id="CAKLBY020000078">
    <property type="protein sequence ID" value="CAK7924873.1"/>
    <property type="molecule type" value="Genomic_DNA"/>
</dbReference>
<feature type="compositionally biased region" description="Gly residues" evidence="1">
    <location>
        <begin position="1"/>
        <end position="11"/>
    </location>
</feature>
<protein>
    <submittedName>
        <fullName evidence="2">Uncharacterized protein</fullName>
    </submittedName>
</protein>
<evidence type="ECO:0000313" key="2">
    <source>
        <dbReference type="EMBL" id="CAK7924873.1"/>
    </source>
</evidence>
<organism evidence="2 3">
    <name type="scientific">Peronospora matthiolae</name>
    <dbReference type="NCBI Taxonomy" id="2874970"/>
    <lineage>
        <taxon>Eukaryota</taxon>
        <taxon>Sar</taxon>
        <taxon>Stramenopiles</taxon>
        <taxon>Oomycota</taxon>
        <taxon>Peronosporomycetes</taxon>
        <taxon>Peronosporales</taxon>
        <taxon>Peronosporaceae</taxon>
        <taxon>Peronospora</taxon>
    </lineage>
</organism>
<gene>
    <name evidence="2" type="ORF">PM001_LOCUS10023</name>
</gene>
<feature type="region of interest" description="Disordered" evidence="1">
    <location>
        <begin position="1"/>
        <end position="38"/>
    </location>
</feature>
<name>A0AAV1TTZ9_9STRA</name>
<comment type="caution">
    <text evidence="2">The sequence shown here is derived from an EMBL/GenBank/DDBJ whole genome shotgun (WGS) entry which is preliminary data.</text>
</comment>
<accession>A0AAV1TTZ9</accession>
<feature type="compositionally biased region" description="Basic and acidic residues" evidence="1">
    <location>
        <begin position="29"/>
        <end position="38"/>
    </location>
</feature>
<dbReference type="Proteomes" id="UP001162060">
    <property type="component" value="Unassembled WGS sequence"/>
</dbReference>
<dbReference type="AlphaFoldDB" id="A0AAV1TTZ9"/>
<sequence length="38" mass="4101">MTELMGGGEDGGVLRNGEMRADMMLTDVDSERAPQDES</sequence>
<evidence type="ECO:0000313" key="3">
    <source>
        <dbReference type="Proteomes" id="UP001162060"/>
    </source>
</evidence>
<reference evidence="2" key="1">
    <citation type="submission" date="2024-01" db="EMBL/GenBank/DDBJ databases">
        <authorList>
            <person name="Webb A."/>
        </authorList>
    </citation>
    <scope>NUCLEOTIDE SEQUENCE</scope>
    <source>
        <strain evidence="2">Pm1</strain>
    </source>
</reference>
<proteinExistence type="predicted"/>